<dbReference type="RefSeq" id="WP_143987430.1">
    <property type="nucleotide sequence ID" value="NZ_CP041692.1"/>
</dbReference>
<evidence type="ECO:0000313" key="1">
    <source>
        <dbReference type="EMBL" id="QDP97471.1"/>
    </source>
</evidence>
<evidence type="ECO:0000313" key="2">
    <source>
        <dbReference type="Proteomes" id="UP000319263"/>
    </source>
</evidence>
<organism evidence="1 2">
    <name type="scientific">Microlunatus elymi</name>
    <dbReference type="NCBI Taxonomy" id="2596828"/>
    <lineage>
        <taxon>Bacteria</taxon>
        <taxon>Bacillati</taxon>
        <taxon>Actinomycetota</taxon>
        <taxon>Actinomycetes</taxon>
        <taxon>Propionibacteriales</taxon>
        <taxon>Propionibacteriaceae</taxon>
        <taxon>Microlunatus</taxon>
    </lineage>
</organism>
<accession>A0A516Q2P1</accession>
<proteinExistence type="predicted"/>
<gene>
    <name evidence="1" type="ORF">FOE78_17510</name>
</gene>
<dbReference type="KEGG" id="mik:FOE78_17510"/>
<dbReference type="EMBL" id="CP041692">
    <property type="protein sequence ID" value="QDP97471.1"/>
    <property type="molecule type" value="Genomic_DNA"/>
</dbReference>
<protein>
    <submittedName>
        <fullName evidence="1">Uncharacterized protein</fullName>
    </submittedName>
</protein>
<sequence>MDNSDTIVEEVRDALAGHVPGGMVGAFVIAAELYDADGEPQLFTAHSTAGTSWTHLGMIEVLRLDTESMFRPETEDC</sequence>
<reference evidence="1 2" key="1">
    <citation type="submission" date="2019-07" db="EMBL/GenBank/DDBJ databases">
        <title>Microlunatus dokdonensis sp. nov. isolated from the rhizospheric soil of the wild plant Elymus tsukushiensis.</title>
        <authorList>
            <person name="Ghim S.-Y."/>
            <person name="Hwang Y.-J."/>
            <person name="Son J.-S."/>
            <person name="Shin J.-H."/>
        </authorList>
    </citation>
    <scope>NUCLEOTIDE SEQUENCE [LARGE SCALE GENOMIC DNA]</scope>
    <source>
        <strain evidence="1 2">KUDC0627</strain>
    </source>
</reference>
<keyword evidence="2" id="KW-1185">Reference proteome</keyword>
<dbReference type="AlphaFoldDB" id="A0A516Q2P1"/>
<name>A0A516Q2P1_9ACTN</name>
<dbReference type="Proteomes" id="UP000319263">
    <property type="component" value="Chromosome"/>
</dbReference>
<dbReference type="OrthoDB" id="9880776at2"/>